<dbReference type="PANTHER" id="PTHR19857">
    <property type="entry name" value="MITOCHONDRIAL DIVISION PROTEIN 1-RELATED"/>
    <property type="match status" value="1"/>
</dbReference>
<proteinExistence type="predicted"/>
<dbReference type="PROSITE" id="PS50330">
    <property type="entry name" value="UIM"/>
    <property type="match status" value="1"/>
</dbReference>
<dbReference type="SUPFAM" id="SSF50978">
    <property type="entry name" value="WD40 repeat-like"/>
    <property type="match status" value="1"/>
</dbReference>
<feature type="domain" description="F-box" evidence="4">
    <location>
        <begin position="1"/>
        <end position="46"/>
    </location>
</feature>
<accession>A0A9P6NNC6</accession>
<dbReference type="PANTHER" id="PTHR19857:SF8">
    <property type="entry name" value="ANGIO-ASSOCIATED MIGRATORY CELL PROTEIN"/>
    <property type="match status" value="1"/>
</dbReference>
<keyword evidence="6" id="KW-1185">Reference proteome</keyword>
<keyword evidence="2" id="KW-0677">Repeat</keyword>
<organism evidence="5 6">
    <name type="scientific">Cronartium quercuum f. sp. fusiforme G11</name>
    <dbReference type="NCBI Taxonomy" id="708437"/>
    <lineage>
        <taxon>Eukaryota</taxon>
        <taxon>Fungi</taxon>
        <taxon>Dikarya</taxon>
        <taxon>Basidiomycota</taxon>
        <taxon>Pucciniomycotina</taxon>
        <taxon>Pucciniomycetes</taxon>
        <taxon>Pucciniales</taxon>
        <taxon>Coleosporiaceae</taxon>
        <taxon>Cronartium</taxon>
    </lineage>
</organism>
<dbReference type="Pfam" id="PF12937">
    <property type="entry name" value="F-box-like"/>
    <property type="match status" value="1"/>
</dbReference>
<feature type="region of interest" description="Disordered" evidence="3">
    <location>
        <begin position="643"/>
        <end position="663"/>
    </location>
</feature>
<dbReference type="Gene3D" id="2.130.10.10">
    <property type="entry name" value="YVTN repeat-like/Quinoprotein amine dehydrogenase"/>
    <property type="match status" value="2"/>
</dbReference>
<comment type="caution">
    <text evidence="5">The sequence shown here is derived from an EMBL/GenBank/DDBJ whole genome shotgun (WGS) entry which is preliminary data.</text>
</comment>
<dbReference type="InterPro" id="IPR036322">
    <property type="entry name" value="WD40_repeat_dom_sf"/>
</dbReference>
<dbReference type="SMART" id="SM00320">
    <property type="entry name" value="WD40"/>
    <property type="match status" value="4"/>
</dbReference>
<gene>
    <name evidence="5" type="ORF">CROQUDRAFT_652522</name>
</gene>
<dbReference type="Gene3D" id="1.20.1280.50">
    <property type="match status" value="1"/>
</dbReference>
<feature type="region of interest" description="Disordered" evidence="3">
    <location>
        <begin position="680"/>
        <end position="760"/>
    </location>
</feature>
<evidence type="ECO:0000256" key="3">
    <source>
        <dbReference type="SAM" id="MobiDB-lite"/>
    </source>
</evidence>
<dbReference type="InterPro" id="IPR001810">
    <property type="entry name" value="F-box_dom"/>
</dbReference>
<dbReference type="SMART" id="SM00256">
    <property type="entry name" value="FBOX"/>
    <property type="match status" value="1"/>
</dbReference>
<dbReference type="InterPro" id="IPR015943">
    <property type="entry name" value="WD40/YVTN_repeat-like_dom_sf"/>
</dbReference>
<dbReference type="InterPro" id="IPR036047">
    <property type="entry name" value="F-box-like_dom_sf"/>
</dbReference>
<dbReference type="PROSITE" id="PS50181">
    <property type="entry name" value="FBOX"/>
    <property type="match status" value="1"/>
</dbReference>
<reference evidence="5" key="1">
    <citation type="submission" date="2013-11" db="EMBL/GenBank/DDBJ databases">
        <title>Genome sequence of the fusiform rust pathogen reveals effectors for host alternation and coevolution with pine.</title>
        <authorList>
            <consortium name="DOE Joint Genome Institute"/>
            <person name="Smith K."/>
            <person name="Pendleton A."/>
            <person name="Kubisiak T."/>
            <person name="Anderson C."/>
            <person name="Salamov A."/>
            <person name="Aerts A."/>
            <person name="Riley R."/>
            <person name="Clum A."/>
            <person name="Lindquist E."/>
            <person name="Ence D."/>
            <person name="Campbell M."/>
            <person name="Kronenberg Z."/>
            <person name="Feau N."/>
            <person name="Dhillon B."/>
            <person name="Hamelin R."/>
            <person name="Burleigh J."/>
            <person name="Smith J."/>
            <person name="Yandell M."/>
            <person name="Nelson C."/>
            <person name="Grigoriev I."/>
            <person name="Davis J."/>
        </authorList>
    </citation>
    <scope>NUCLEOTIDE SEQUENCE</scope>
    <source>
        <strain evidence="5">G11</strain>
    </source>
</reference>
<protein>
    <recommendedName>
        <fullName evidence="4">F-box domain-containing protein</fullName>
    </recommendedName>
</protein>
<dbReference type="EMBL" id="MU167220">
    <property type="protein sequence ID" value="KAG0150330.1"/>
    <property type="molecule type" value="Genomic_DNA"/>
</dbReference>
<dbReference type="AlphaFoldDB" id="A0A9P6NNC6"/>
<dbReference type="Proteomes" id="UP000886653">
    <property type="component" value="Unassembled WGS sequence"/>
</dbReference>
<dbReference type="OrthoDB" id="429520at2759"/>
<evidence type="ECO:0000313" key="6">
    <source>
        <dbReference type="Proteomes" id="UP000886653"/>
    </source>
</evidence>
<name>A0A9P6NNC6_9BASI</name>
<keyword evidence="1" id="KW-0853">WD repeat</keyword>
<dbReference type="SUPFAM" id="SSF81383">
    <property type="entry name" value="F-box domain"/>
    <property type="match status" value="1"/>
</dbReference>
<feature type="region of interest" description="Disordered" evidence="3">
    <location>
        <begin position="578"/>
        <end position="601"/>
    </location>
</feature>
<dbReference type="Pfam" id="PF02809">
    <property type="entry name" value="UIM"/>
    <property type="match status" value="2"/>
</dbReference>
<evidence type="ECO:0000256" key="1">
    <source>
        <dbReference type="ARBA" id="ARBA00022574"/>
    </source>
</evidence>
<evidence type="ECO:0000313" key="5">
    <source>
        <dbReference type="EMBL" id="KAG0150330.1"/>
    </source>
</evidence>
<sequence>MTIDRLPPESLTHIFAHLSPHQISISTLVCKTWYRIIQDDSCWKAAFKNFFGIQNQIFDSKLNHWIFDSNRPMSNLYVNSRLDPTSWKNEYRIRIALLSKWKRNRPGKSITHNPGIGIINTFNLISQQHEEEEILLASLDTGIGIKSQPFKGKISLNQRVSSRFNDLINCLVIRSDGKSIAWGMSNGKIELNEIKDDGLMIERKLGRFDESHLSSINCLKFIKVSSKNSHSSIIPISSQNSSTIKIPSHDRQFNILVSCCNAGQLKLWRTDNDNEEEQVCICTITLTDEQGFLDSGTTIAYNSDQGILAVGTHSGLVHLWADINLLTHPKSIGLIRCNNTVVVGKHIERLAIDSFNLNKLSILIQLNLSDTFERYWTSEIFYPTQILKYGSHSLGSITCLEHDLKPHGNGLVVAGDKDGKAYVWAWSSNDFAASAFKPPLICLQSEGPGVSAIAITPLLIAIGSDDGSTRVYDALSGGLMNLFKDKQVTRDRLRMITNIGNENESVRETFKVRSIWISKNSIVLCFGELVMGWKVDRKKDLKQKKNLRRASGRTVPKRTAFTNLRELKEELANTRETMNWERDNREQSEARKRRLEGELGRSMSEEEALQYALMLSREEDAREWEQETSFEALNEEVACSAPFISDPRNHSGSSPSTSYSAPLGRTINEYRNALRESVGDLFEGSSRPSSSRLQLTPSRSSTSSGTDTRSYHKTLPESVSTQHWPSISRGPGTPSPSPSPHMPNPWNKVGIQSPSPSRPIETIDDELQFAIELSLADHAARDR</sequence>
<feature type="compositionally biased region" description="Basic and acidic residues" evidence="3">
    <location>
        <begin position="578"/>
        <end position="599"/>
    </location>
</feature>
<evidence type="ECO:0000259" key="4">
    <source>
        <dbReference type="PROSITE" id="PS50181"/>
    </source>
</evidence>
<dbReference type="InterPro" id="IPR003903">
    <property type="entry name" value="UIM_dom"/>
</dbReference>
<feature type="compositionally biased region" description="Pro residues" evidence="3">
    <location>
        <begin position="733"/>
        <end position="743"/>
    </location>
</feature>
<dbReference type="InterPro" id="IPR051179">
    <property type="entry name" value="WD_repeat_multifunction"/>
</dbReference>
<dbReference type="SMART" id="SM00726">
    <property type="entry name" value="UIM"/>
    <property type="match status" value="2"/>
</dbReference>
<feature type="compositionally biased region" description="Low complexity" evidence="3">
    <location>
        <begin position="684"/>
        <end position="708"/>
    </location>
</feature>
<dbReference type="InterPro" id="IPR001680">
    <property type="entry name" value="WD40_rpt"/>
</dbReference>
<evidence type="ECO:0000256" key="2">
    <source>
        <dbReference type="ARBA" id="ARBA00022737"/>
    </source>
</evidence>
<feature type="compositionally biased region" description="Low complexity" evidence="3">
    <location>
        <begin position="651"/>
        <end position="660"/>
    </location>
</feature>